<evidence type="ECO:0000256" key="1">
    <source>
        <dbReference type="SAM" id="MobiDB-lite"/>
    </source>
</evidence>
<feature type="region of interest" description="Disordered" evidence="1">
    <location>
        <begin position="114"/>
        <end position="141"/>
    </location>
</feature>
<evidence type="ECO:0008006" key="3">
    <source>
        <dbReference type="Google" id="ProtNLM"/>
    </source>
</evidence>
<reference evidence="2" key="1">
    <citation type="submission" date="2020-02" db="EMBL/GenBank/DDBJ databases">
        <authorList>
            <person name="Meier V. D."/>
        </authorList>
    </citation>
    <scope>NUCLEOTIDE SEQUENCE</scope>
    <source>
        <strain evidence="2">AVDCRST_MAG76</strain>
    </source>
</reference>
<protein>
    <recommendedName>
        <fullName evidence="3">N-acetyltransferase domain-containing protein</fullName>
    </recommendedName>
</protein>
<proteinExistence type="predicted"/>
<accession>A0A6J4I672</accession>
<name>A0A6J4I672_9ACTN</name>
<evidence type="ECO:0000313" key="2">
    <source>
        <dbReference type="EMBL" id="CAA9243459.1"/>
    </source>
</evidence>
<organism evidence="2">
    <name type="scientific">uncultured Acidimicrobiales bacterium</name>
    <dbReference type="NCBI Taxonomy" id="310071"/>
    <lineage>
        <taxon>Bacteria</taxon>
        <taxon>Bacillati</taxon>
        <taxon>Actinomycetota</taxon>
        <taxon>Acidimicrobiia</taxon>
        <taxon>Acidimicrobiales</taxon>
        <taxon>environmental samples</taxon>
    </lineage>
</organism>
<gene>
    <name evidence="2" type="ORF">AVDCRST_MAG76-1898</name>
</gene>
<dbReference type="AlphaFoldDB" id="A0A6J4I672"/>
<sequence length="298" mass="31340">MVVELATHRFARRRFRDLPRALHPGRPPRLTDDPDRFGARRDPWFESGGRAALLLARVAGDPVPVGRCTAHHLTGAAEGWFGFLDTVDDEERGAAAAAALVRWAGRLLKEEGCTSITGPASYRPDQEAGVQEGEAEEVTGRPRTPAWLAPALVGAGLAPGEGRPTWRLAVAELAGLTGGGQAAMGAAPDLGRRLPRSLRPWADPRLLLAAPGAGQILAMPDVAAPWRTAGGPLGLAGRAAKRRWDTAVVLEVRGDASTLVPGLAGAAARAGYSWVVTAWTPDAAAPPEVIHRLYSGTL</sequence>
<dbReference type="EMBL" id="CADCSZ010000115">
    <property type="protein sequence ID" value="CAA9243459.1"/>
    <property type="molecule type" value="Genomic_DNA"/>
</dbReference>